<proteinExistence type="predicted"/>
<dbReference type="AlphaFoldDB" id="A0A409XBW0"/>
<dbReference type="Proteomes" id="UP000284842">
    <property type="component" value="Unassembled WGS sequence"/>
</dbReference>
<comment type="caution">
    <text evidence="1">The sequence shown here is derived from an EMBL/GenBank/DDBJ whole genome shotgun (WGS) entry which is preliminary data.</text>
</comment>
<evidence type="ECO:0000313" key="2">
    <source>
        <dbReference type="Proteomes" id="UP000284842"/>
    </source>
</evidence>
<accession>A0A409XBW0</accession>
<dbReference type="EMBL" id="NHTK01004117">
    <property type="protein sequence ID" value="PPQ88147.1"/>
    <property type="molecule type" value="Genomic_DNA"/>
</dbReference>
<organism evidence="1 2">
    <name type="scientific">Panaeolus cyanescens</name>
    <dbReference type="NCBI Taxonomy" id="181874"/>
    <lineage>
        <taxon>Eukaryota</taxon>
        <taxon>Fungi</taxon>
        <taxon>Dikarya</taxon>
        <taxon>Basidiomycota</taxon>
        <taxon>Agaricomycotina</taxon>
        <taxon>Agaricomycetes</taxon>
        <taxon>Agaricomycetidae</taxon>
        <taxon>Agaricales</taxon>
        <taxon>Agaricineae</taxon>
        <taxon>Galeropsidaceae</taxon>
        <taxon>Panaeolus</taxon>
    </lineage>
</organism>
<evidence type="ECO:0000313" key="1">
    <source>
        <dbReference type="EMBL" id="PPQ88147.1"/>
    </source>
</evidence>
<name>A0A409XBW0_9AGAR</name>
<dbReference type="OrthoDB" id="2521594at2759"/>
<sequence>MQHTLQEIASRHTLLVSFNFGVYRSPAPSAFLRTSPSCHPDFISQPFSKPKANVTRHLSKCVHFIAKEKIGYGATGTVYRGTIQLWTDSGDTVEENAVIKIPFGTICTPSGHLSDNKEPYAYRIQDEYCKYEKIFRGGVRFGVPKVHGVFQDVETGTIALFMQDVGMDLLRRERTVFGKPKSYQITLSEVELYVVPRPLCLGFL</sequence>
<gene>
    <name evidence="1" type="ORF">CVT24_000214</name>
</gene>
<dbReference type="InParanoid" id="A0A409XBW0"/>
<protein>
    <submittedName>
        <fullName evidence="1">Uncharacterized protein</fullName>
    </submittedName>
</protein>
<reference evidence="1 2" key="1">
    <citation type="journal article" date="2018" name="Evol. Lett.">
        <title>Horizontal gene cluster transfer increased hallucinogenic mushroom diversity.</title>
        <authorList>
            <person name="Reynolds H.T."/>
            <person name="Vijayakumar V."/>
            <person name="Gluck-Thaler E."/>
            <person name="Korotkin H.B."/>
            <person name="Matheny P.B."/>
            <person name="Slot J.C."/>
        </authorList>
    </citation>
    <scope>NUCLEOTIDE SEQUENCE [LARGE SCALE GENOMIC DNA]</scope>
    <source>
        <strain evidence="1 2">2629</strain>
    </source>
</reference>
<keyword evidence="2" id="KW-1185">Reference proteome</keyword>